<dbReference type="eggNOG" id="COG0658">
    <property type="taxonomic scope" value="Bacteria"/>
</dbReference>
<keyword evidence="4 6" id="KW-1133">Transmembrane helix</keyword>
<feature type="transmembrane region" description="Helical" evidence="6">
    <location>
        <begin position="385"/>
        <end position="406"/>
    </location>
</feature>
<feature type="transmembrane region" description="Helical" evidence="6">
    <location>
        <begin position="41"/>
        <end position="59"/>
    </location>
</feature>
<evidence type="ECO:0000256" key="1">
    <source>
        <dbReference type="ARBA" id="ARBA00004651"/>
    </source>
</evidence>
<sequence>MHRLCLGVLVGCLLSLFLPVLPAFSQIIFLLLILCCGYWRSWFFAGFFLYLLSWHWQLADYLKSQQHLLGFGHSYYQVEIVEISVLTDSTQLQVKFQRSEAAGYLARVSWHQAPPLRVGEQWRLPLQLKRPQSRFNPGMRNIELQFLVSGILAEGYVNRTLPAIKLKANRSARPVLLDRLEPYFQDRRTSALLKALTTGQRDFSPQLWQGLKNSGLGHLLVISGLHISLVYGWSVLLLQKILRLQRWRYSTDLSWVVALLPTLAFVWLAGFAIPTLRAAIALLILLVGRLLIRPASLMGYWCLLCSSLLLVAPFWALSVSFWLSILAVGFILFVVWLLGAPAGSYLQKVKYFLLFHLLLTSLMSLLTLTFFSGFSLLAWLSNMLFVPWCTLVAIPTLLLTLSYTLLGLPYADWLWQLADILLTPLWLWLDWTGTKNVWWSLPHLQRPLSLVLTFGLLAMLMLRPSKPIWCLAATTLVLVVVPASTTAPRLTLLDAGQRTILLIRQPGLSLLYLDIPAEFAEQAIRQQLLPLLQYYQVRQLTAVVWPGARPAIQPAVNLLQQYYPRLEFYSAIASDEFLPCSVLAERYPKLIRHWVLPEDDPCSLSIDLNNWQLLMPGNLSQQTEQRLLQLYPELSADLYLLADYGRQSVNSLAFLQHLAPVQLLLAAESRGRHRYPVKVIRQRLTLLNLSLYHSGEEGAIEISFYPEYLLWQAERQRRWPRWLEKPTE</sequence>
<evidence type="ECO:0000313" key="8">
    <source>
        <dbReference type="EMBL" id="EHR39450.1"/>
    </source>
</evidence>
<keyword evidence="2" id="KW-1003">Cell membrane</keyword>
<dbReference type="NCBIfam" id="TIGR00360">
    <property type="entry name" value="ComEC_N-term"/>
    <property type="match status" value="1"/>
</dbReference>
<dbReference type="InterPro" id="IPR004477">
    <property type="entry name" value="ComEC_N"/>
</dbReference>
<comment type="caution">
    <text evidence="8">The sequence shown here is derived from an EMBL/GenBank/DDBJ whole genome shotgun (WGS) entry which is preliminary data.</text>
</comment>
<comment type="subcellular location">
    <subcellularLocation>
        <location evidence="1">Cell membrane</location>
        <topology evidence="1">Multi-pass membrane protein</topology>
    </subcellularLocation>
</comment>
<evidence type="ECO:0000259" key="7">
    <source>
        <dbReference type="Pfam" id="PF03772"/>
    </source>
</evidence>
<dbReference type="Pfam" id="PF03772">
    <property type="entry name" value="Competence"/>
    <property type="match status" value="1"/>
</dbReference>
<dbReference type="RefSeq" id="WP_008951854.1">
    <property type="nucleotide sequence ID" value="NZ_AHTH01000055.1"/>
</dbReference>
<dbReference type="PANTHER" id="PTHR30619:SF1">
    <property type="entry name" value="RECOMBINATION PROTEIN 2"/>
    <property type="match status" value="1"/>
</dbReference>
<accession>H3ZIY1</accession>
<feature type="transmembrane region" description="Helical" evidence="6">
    <location>
        <begin position="216"/>
        <end position="238"/>
    </location>
</feature>
<evidence type="ECO:0000256" key="3">
    <source>
        <dbReference type="ARBA" id="ARBA00022692"/>
    </source>
</evidence>
<feature type="transmembrane region" description="Helical" evidence="6">
    <location>
        <begin position="351"/>
        <end position="379"/>
    </location>
</feature>
<feature type="transmembrane region" description="Helical" evidence="6">
    <location>
        <begin position="297"/>
        <end position="315"/>
    </location>
</feature>
<proteinExistence type="predicted"/>
<dbReference type="Proteomes" id="UP000012046">
    <property type="component" value="Unassembled WGS sequence"/>
</dbReference>
<evidence type="ECO:0000313" key="9">
    <source>
        <dbReference type="Proteomes" id="UP000012046"/>
    </source>
</evidence>
<keyword evidence="3 6" id="KW-0812">Transmembrane</keyword>
<dbReference type="EMBL" id="AHTH01000055">
    <property type="protein sequence ID" value="EHR39450.1"/>
    <property type="molecule type" value="Genomic_DNA"/>
</dbReference>
<evidence type="ECO:0000256" key="5">
    <source>
        <dbReference type="ARBA" id="ARBA00023136"/>
    </source>
</evidence>
<feature type="transmembrane region" description="Helical" evidence="6">
    <location>
        <begin position="321"/>
        <end position="339"/>
    </location>
</feature>
<dbReference type="STRING" id="1129374.AJE_16744"/>
<evidence type="ECO:0000256" key="4">
    <source>
        <dbReference type="ARBA" id="ARBA00022989"/>
    </source>
</evidence>
<protein>
    <submittedName>
        <fullName evidence="8">DNA internalization-related competence protein ComEC/Rec2</fullName>
    </submittedName>
</protein>
<feature type="transmembrane region" description="Helical" evidence="6">
    <location>
        <begin position="469"/>
        <end position="487"/>
    </location>
</feature>
<keyword evidence="9" id="KW-1185">Reference proteome</keyword>
<evidence type="ECO:0000256" key="6">
    <source>
        <dbReference type="SAM" id="Phobius"/>
    </source>
</evidence>
<gene>
    <name evidence="8" type="ORF">AJE_16744</name>
</gene>
<dbReference type="PATRIC" id="fig|1129374.4.peg.3318"/>
<dbReference type="InterPro" id="IPR052159">
    <property type="entry name" value="Competence_DNA_uptake"/>
</dbReference>
<dbReference type="PANTHER" id="PTHR30619">
    <property type="entry name" value="DNA INTERNALIZATION/COMPETENCE PROTEIN COMEC/REC2"/>
    <property type="match status" value="1"/>
</dbReference>
<evidence type="ECO:0000256" key="2">
    <source>
        <dbReference type="ARBA" id="ARBA00022475"/>
    </source>
</evidence>
<dbReference type="eggNOG" id="COG2333">
    <property type="taxonomic scope" value="Bacteria"/>
</dbReference>
<feature type="domain" description="ComEC/Rec2-related protein" evidence="7">
    <location>
        <begin position="196"/>
        <end position="462"/>
    </location>
</feature>
<organism evidence="8 9">
    <name type="scientific">Alishewanella jeotgali KCTC 22429</name>
    <dbReference type="NCBI Taxonomy" id="1129374"/>
    <lineage>
        <taxon>Bacteria</taxon>
        <taxon>Pseudomonadati</taxon>
        <taxon>Pseudomonadota</taxon>
        <taxon>Gammaproteobacteria</taxon>
        <taxon>Alteromonadales</taxon>
        <taxon>Alteromonadaceae</taxon>
        <taxon>Alishewanella</taxon>
    </lineage>
</organism>
<dbReference type="AlphaFoldDB" id="H3ZIY1"/>
<dbReference type="GO" id="GO:0005886">
    <property type="term" value="C:plasma membrane"/>
    <property type="evidence" value="ECO:0007669"/>
    <property type="project" value="UniProtKB-SubCell"/>
</dbReference>
<name>H3ZIY1_9ALTE</name>
<reference evidence="8 9" key="1">
    <citation type="journal article" date="2012" name="J. Bacteriol.">
        <title>Genome Sequence of Extracellular-Protease-Producing Alishewanella jeotgali Isolated from Traditional Korean Fermented Seafood.</title>
        <authorList>
            <person name="Jung J."/>
            <person name="Chun J."/>
            <person name="Park W."/>
        </authorList>
    </citation>
    <scope>NUCLEOTIDE SEQUENCE [LARGE SCALE GENOMIC DNA]</scope>
    <source>
        <strain evidence="8 9">KCTC 22429</strain>
    </source>
</reference>
<feature type="transmembrane region" description="Helical" evidence="6">
    <location>
        <begin position="258"/>
        <end position="285"/>
    </location>
</feature>
<keyword evidence="5 6" id="KW-0472">Membrane</keyword>